<name>A0A2M7R791_9BACT</name>
<dbReference type="AlphaFoldDB" id="A0A2M7R791"/>
<gene>
    <name evidence="2" type="ORF">COY73_01110</name>
</gene>
<organism evidence="2 3">
    <name type="scientific">Candidatus Nealsonbacteria bacterium CG_4_10_14_0_8_um_filter_37_14</name>
    <dbReference type="NCBI Taxonomy" id="1974684"/>
    <lineage>
        <taxon>Bacteria</taxon>
        <taxon>Candidatus Nealsoniibacteriota</taxon>
    </lineage>
</organism>
<sequence>MKEVNPNEVYTTEEARNFLKISESTIKRHLKKGILRANKVGGRYRILGRELLRLVSPEAEQKAVGIYQRLKAKAKKKIERW</sequence>
<dbReference type="Proteomes" id="UP000230767">
    <property type="component" value="Unassembled WGS sequence"/>
</dbReference>
<dbReference type="InterPro" id="IPR009061">
    <property type="entry name" value="DNA-bd_dom_put_sf"/>
</dbReference>
<dbReference type="InterPro" id="IPR041657">
    <property type="entry name" value="HTH_17"/>
</dbReference>
<proteinExistence type="predicted"/>
<dbReference type="SUPFAM" id="SSF46955">
    <property type="entry name" value="Putative DNA-binding domain"/>
    <property type="match status" value="1"/>
</dbReference>
<evidence type="ECO:0000313" key="2">
    <source>
        <dbReference type="EMBL" id="PIY89357.1"/>
    </source>
</evidence>
<reference evidence="3" key="1">
    <citation type="submission" date="2017-09" db="EMBL/GenBank/DDBJ databases">
        <title>Depth-based differentiation of microbial function through sediment-hosted aquifers and enrichment of novel symbionts in the deep terrestrial subsurface.</title>
        <authorList>
            <person name="Probst A.J."/>
            <person name="Ladd B."/>
            <person name="Jarett J.K."/>
            <person name="Geller-Mcgrath D.E."/>
            <person name="Sieber C.M.K."/>
            <person name="Emerson J.B."/>
            <person name="Anantharaman K."/>
            <person name="Thomas B.C."/>
            <person name="Malmstrom R."/>
            <person name="Stieglmeier M."/>
            <person name="Klingl A."/>
            <person name="Woyke T."/>
            <person name="Ryan C.M."/>
            <person name="Banfield J.F."/>
        </authorList>
    </citation>
    <scope>NUCLEOTIDE SEQUENCE [LARGE SCALE GENOMIC DNA]</scope>
</reference>
<dbReference type="EMBL" id="PFLW01000031">
    <property type="protein sequence ID" value="PIY89357.1"/>
    <property type="molecule type" value="Genomic_DNA"/>
</dbReference>
<dbReference type="NCBIfam" id="TIGR01764">
    <property type="entry name" value="excise"/>
    <property type="match status" value="1"/>
</dbReference>
<protein>
    <recommendedName>
        <fullName evidence="1">Helix-turn-helix domain-containing protein</fullName>
    </recommendedName>
</protein>
<feature type="domain" description="Helix-turn-helix" evidence="1">
    <location>
        <begin position="9"/>
        <end position="54"/>
    </location>
</feature>
<evidence type="ECO:0000259" key="1">
    <source>
        <dbReference type="Pfam" id="PF12728"/>
    </source>
</evidence>
<dbReference type="Pfam" id="PF12728">
    <property type="entry name" value="HTH_17"/>
    <property type="match status" value="1"/>
</dbReference>
<dbReference type="GO" id="GO:0003677">
    <property type="term" value="F:DNA binding"/>
    <property type="evidence" value="ECO:0007669"/>
    <property type="project" value="InterPro"/>
</dbReference>
<accession>A0A2M7R791</accession>
<dbReference type="InterPro" id="IPR010093">
    <property type="entry name" value="SinI_DNA-bd"/>
</dbReference>
<comment type="caution">
    <text evidence="2">The sequence shown here is derived from an EMBL/GenBank/DDBJ whole genome shotgun (WGS) entry which is preliminary data.</text>
</comment>
<evidence type="ECO:0000313" key="3">
    <source>
        <dbReference type="Proteomes" id="UP000230767"/>
    </source>
</evidence>